<sequence length="69" mass="7954">MRGERPSPPPETPELAGVKRPEEDEEGNRQESETANRIRLASREPDVDERPDDRDYQGNRIIHVGHDYS</sequence>
<feature type="region of interest" description="Disordered" evidence="1">
    <location>
        <begin position="1"/>
        <end position="69"/>
    </location>
</feature>
<gene>
    <name evidence="2" type="ORF">NDU88_006712</name>
</gene>
<dbReference type="EMBL" id="JANPWB010000001">
    <property type="protein sequence ID" value="KAJ1219141.1"/>
    <property type="molecule type" value="Genomic_DNA"/>
</dbReference>
<dbReference type="Proteomes" id="UP001066276">
    <property type="component" value="Chromosome 1_1"/>
</dbReference>
<dbReference type="AlphaFoldDB" id="A0AAV7X237"/>
<reference evidence="2" key="1">
    <citation type="journal article" date="2022" name="bioRxiv">
        <title>Sequencing and chromosome-scale assembly of the giantPleurodeles waltlgenome.</title>
        <authorList>
            <person name="Brown T."/>
            <person name="Elewa A."/>
            <person name="Iarovenko S."/>
            <person name="Subramanian E."/>
            <person name="Araus A.J."/>
            <person name="Petzold A."/>
            <person name="Susuki M."/>
            <person name="Suzuki K.-i.T."/>
            <person name="Hayashi T."/>
            <person name="Toyoda A."/>
            <person name="Oliveira C."/>
            <person name="Osipova E."/>
            <person name="Leigh N.D."/>
            <person name="Simon A."/>
            <person name="Yun M.H."/>
        </authorList>
    </citation>
    <scope>NUCLEOTIDE SEQUENCE</scope>
    <source>
        <strain evidence="2">20211129_DDA</strain>
        <tissue evidence="2">Liver</tissue>
    </source>
</reference>
<feature type="compositionally biased region" description="Basic and acidic residues" evidence="1">
    <location>
        <begin position="17"/>
        <end position="45"/>
    </location>
</feature>
<evidence type="ECO:0000256" key="1">
    <source>
        <dbReference type="SAM" id="MobiDB-lite"/>
    </source>
</evidence>
<organism evidence="2 3">
    <name type="scientific">Pleurodeles waltl</name>
    <name type="common">Iberian ribbed newt</name>
    <dbReference type="NCBI Taxonomy" id="8319"/>
    <lineage>
        <taxon>Eukaryota</taxon>
        <taxon>Metazoa</taxon>
        <taxon>Chordata</taxon>
        <taxon>Craniata</taxon>
        <taxon>Vertebrata</taxon>
        <taxon>Euteleostomi</taxon>
        <taxon>Amphibia</taxon>
        <taxon>Batrachia</taxon>
        <taxon>Caudata</taxon>
        <taxon>Salamandroidea</taxon>
        <taxon>Salamandridae</taxon>
        <taxon>Pleurodelinae</taxon>
        <taxon>Pleurodeles</taxon>
    </lineage>
</organism>
<feature type="compositionally biased region" description="Pro residues" evidence="1">
    <location>
        <begin position="1"/>
        <end position="12"/>
    </location>
</feature>
<evidence type="ECO:0000313" key="2">
    <source>
        <dbReference type="EMBL" id="KAJ1219141.1"/>
    </source>
</evidence>
<comment type="caution">
    <text evidence="2">The sequence shown here is derived from an EMBL/GenBank/DDBJ whole genome shotgun (WGS) entry which is preliminary data.</text>
</comment>
<keyword evidence="3" id="KW-1185">Reference proteome</keyword>
<name>A0AAV7X237_PLEWA</name>
<protein>
    <submittedName>
        <fullName evidence="2">Uncharacterized protein</fullName>
    </submittedName>
</protein>
<accession>A0AAV7X237</accession>
<proteinExistence type="predicted"/>
<evidence type="ECO:0000313" key="3">
    <source>
        <dbReference type="Proteomes" id="UP001066276"/>
    </source>
</evidence>